<accession>A0A075HZ75</accession>
<evidence type="ECO:0000313" key="2">
    <source>
        <dbReference type="EMBL" id="AIF21691.1"/>
    </source>
</evidence>
<comment type="similarity">
    <text evidence="1">Belongs to the CutA family.</text>
</comment>
<dbReference type="AlphaFoldDB" id="A0A075HZ75"/>
<evidence type="ECO:0000256" key="1">
    <source>
        <dbReference type="ARBA" id="ARBA00010169"/>
    </source>
</evidence>
<proteinExistence type="inferred from homology"/>
<dbReference type="Gene3D" id="3.30.70.120">
    <property type="match status" value="1"/>
</dbReference>
<gene>
    <name evidence="2" type="primary">cutA</name>
</gene>
<dbReference type="InterPro" id="IPR015867">
    <property type="entry name" value="N-reg_PII/ATP_PRibTrfase_C"/>
</dbReference>
<dbReference type="GO" id="GO:0010038">
    <property type="term" value="P:response to metal ion"/>
    <property type="evidence" value="ECO:0007669"/>
    <property type="project" value="InterPro"/>
</dbReference>
<dbReference type="GO" id="GO:0005507">
    <property type="term" value="F:copper ion binding"/>
    <property type="evidence" value="ECO:0007669"/>
    <property type="project" value="TreeGrafter"/>
</dbReference>
<protein>
    <submittedName>
        <fullName evidence="2">Periplasmic divalent cation tolerance protein (CutA)</fullName>
    </submittedName>
</protein>
<sequence length="62" mass="7023">MQPIIIISTFPSKQSITKISNQIVRKNLAACVNIVKISSVYAWKGKIENQPEYLALFKTTKK</sequence>
<dbReference type="Pfam" id="PF03091">
    <property type="entry name" value="CutA1"/>
    <property type="match status" value="1"/>
</dbReference>
<dbReference type="InterPro" id="IPR004323">
    <property type="entry name" value="Ion_tolerance_CutA"/>
</dbReference>
<reference evidence="2" key="1">
    <citation type="journal article" date="2014" name="Genome Biol. Evol.">
        <title>Pangenome evidence for extensive interdomain horizontal transfer affecting lineage core and shell genes in uncultured planktonic thaumarchaeota and euryarchaeota.</title>
        <authorList>
            <person name="Deschamps P."/>
            <person name="Zivanovic Y."/>
            <person name="Moreira D."/>
            <person name="Rodriguez-Valera F."/>
            <person name="Lopez-Garcia P."/>
        </authorList>
    </citation>
    <scope>NUCLEOTIDE SEQUENCE</scope>
</reference>
<dbReference type="InterPro" id="IPR011322">
    <property type="entry name" value="N-reg_PII-like_a/b"/>
</dbReference>
<dbReference type="PANTHER" id="PTHR23419">
    <property type="entry name" value="DIVALENT CATION TOLERANCE CUTA-RELATED"/>
    <property type="match status" value="1"/>
</dbReference>
<dbReference type="SUPFAM" id="SSF54913">
    <property type="entry name" value="GlnB-like"/>
    <property type="match status" value="1"/>
</dbReference>
<dbReference type="PANTHER" id="PTHR23419:SF8">
    <property type="entry name" value="FI09726P"/>
    <property type="match status" value="1"/>
</dbReference>
<dbReference type="EMBL" id="KF901196">
    <property type="protein sequence ID" value="AIF21691.1"/>
    <property type="molecule type" value="Genomic_DNA"/>
</dbReference>
<name>A0A075HZ75_9ARCH</name>
<organism evidence="2">
    <name type="scientific">uncultured marine thaumarchaeote SAT1000_06_A02</name>
    <dbReference type="NCBI Taxonomy" id="1456359"/>
    <lineage>
        <taxon>Archaea</taxon>
        <taxon>Nitrososphaerota</taxon>
        <taxon>environmental samples</taxon>
    </lineage>
</organism>